<proteinExistence type="predicted"/>
<dbReference type="Proteomes" id="UP000598146">
    <property type="component" value="Unassembled WGS sequence"/>
</dbReference>
<name>A0A931FZ81_9ACTN</name>
<protein>
    <submittedName>
        <fullName evidence="1">Uncharacterized protein</fullName>
    </submittedName>
</protein>
<organism evidence="1 2">
    <name type="scientific">Actinoplanes aureus</name>
    <dbReference type="NCBI Taxonomy" id="2792083"/>
    <lineage>
        <taxon>Bacteria</taxon>
        <taxon>Bacillati</taxon>
        <taxon>Actinomycetota</taxon>
        <taxon>Actinomycetes</taxon>
        <taxon>Micromonosporales</taxon>
        <taxon>Micromonosporaceae</taxon>
        <taxon>Actinoplanes</taxon>
    </lineage>
</organism>
<keyword evidence="2" id="KW-1185">Reference proteome</keyword>
<sequence length="217" mass="24646">MAQDPSHALPWWSVLRHRARRRTDAVEAQRYADEVSVAASRADDAAQRWQNCRRQAERHTDEAWHAWQEAEQRLTRTRTAAAFPAPYGFGTATEFADRERFMRRSVAAAVERGDLPATVMTDLTTGDGGWNPRLHPVEQELVLHRAIAAVRHHLYRQATATEATARHDAELARAARDSLRLEADAAATRAAALRQYLPARDRRVMPARRRGWVQQTA</sequence>
<evidence type="ECO:0000313" key="1">
    <source>
        <dbReference type="EMBL" id="MBG0564465.1"/>
    </source>
</evidence>
<dbReference type="EMBL" id="JADQTO010000011">
    <property type="protein sequence ID" value="MBG0564465.1"/>
    <property type="molecule type" value="Genomic_DNA"/>
</dbReference>
<accession>A0A931FZ81</accession>
<gene>
    <name evidence="1" type="ORF">I4J89_23740</name>
</gene>
<dbReference type="RefSeq" id="WP_196416244.1">
    <property type="nucleotide sequence ID" value="NZ_JADQTO010000011.1"/>
</dbReference>
<dbReference type="AlphaFoldDB" id="A0A931FZ81"/>
<comment type="caution">
    <text evidence="1">The sequence shown here is derived from an EMBL/GenBank/DDBJ whole genome shotgun (WGS) entry which is preliminary data.</text>
</comment>
<reference evidence="1" key="1">
    <citation type="submission" date="2020-11" db="EMBL/GenBank/DDBJ databases">
        <title>Isolation and identification of active actinomycetes.</title>
        <authorList>
            <person name="Sun X."/>
        </authorList>
    </citation>
    <scope>NUCLEOTIDE SEQUENCE</scope>
    <source>
        <strain evidence="1">NEAU-A11</strain>
    </source>
</reference>
<evidence type="ECO:0000313" key="2">
    <source>
        <dbReference type="Proteomes" id="UP000598146"/>
    </source>
</evidence>